<name>A0A9P0LL84_ACAOB</name>
<feature type="domain" description="Transcription factor TFIIE alpha subunit C-terminal" evidence="1">
    <location>
        <begin position="121"/>
        <end position="196"/>
    </location>
</feature>
<dbReference type="AlphaFoldDB" id="A0A9P0LL84"/>
<proteinExistence type="predicted"/>
<dbReference type="InterPro" id="IPR021600">
    <property type="entry name" value="TFIIE_asu_C"/>
</dbReference>
<evidence type="ECO:0000259" key="1">
    <source>
        <dbReference type="Pfam" id="PF11521"/>
    </source>
</evidence>
<protein>
    <recommendedName>
        <fullName evidence="1">Transcription factor TFIIE alpha subunit C-terminal domain-containing protein</fullName>
    </recommendedName>
</protein>
<keyword evidence="3" id="KW-1185">Reference proteome</keyword>
<dbReference type="Proteomes" id="UP001152888">
    <property type="component" value="Unassembled WGS sequence"/>
</dbReference>
<organism evidence="2 3">
    <name type="scientific">Acanthoscelides obtectus</name>
    <name type="common">Bean weevil</name>
    <name type="synonym">Bruchus obtectus</name>
    <dbReference type="NCBI Taxonomy" id="200917"/>
    <lineage>
        <taxon>Eukaryota</taxon>
        <taxon>Metazoa</taxon>
        <taxon>Ecdysozoa</taxon>
        <taxon>Arthropoda</taxon>
        <taxon>Hexapoda</taxon>
        <taxon>Insecta</taxon>
        <taxon>Pterygota</taxon>
        <taxon>Neoptera</taxon>
        <taxon>Endopterygota</taxon>
        <taxon>Coleoptera</taxon>
        <taxon>Polyphaga</taxon>
        <taxon>Cucujiformia</taxon>
        <taxon>Chrysomeloidea</taxon>
        <taxon>Chrysomelidae</taxon>
        <taxon>Bruchinae</taxon>
        <taxon>Bruchini</taxon>
        <taxon>Acanthoscelides</taxon>
    </lineage>
</organism>
<accession>A0A9P0LL84</accession>
<sequence length="198" mass="20870">MSLNPLGQEWSGESTRRSGFAVEETRVDIMIGEESNAAVNRKEQPIWMTESTVVTTDGGADGVKEEGLLDAAASADADGGGGLSSKNDDIMSVLLAHEKRPAGGAGGAVAANAIRGLAGADSDSSNSEPDEMRTAVDAGEVELMESEDEEDDAVPTVAVGGKTYPITDINDTIIAEMTQAEKEIYVQVFQEYYSHMSY</sequence>
<gene>
    <name evidence="2" type="ORF">ACAOBT_LOCUS22148</name>
</gene>
<comment type="caution">
    <text evidence="2">The sequence shown here is derived from an EMBL/GenBank/DDBJ whole genome shotgun (WGS) entry which is preliminary data.</text>
</comment>
<reference evidence="2" key="1">
    <citation type="submission" date="2022-03" db="EMBL/GenBank/DDBJ databases">
        <authorList>
            <person name="Sayadi A."/>
        </authorList>
    </citation>
    <scope>NUCLEOTIDE SEQUENCE</scope>
</reference>
<dbReference type="OrthoDB" id="361102at2759"/>
<evidence type="ECO:0000313" key="2">
    <source>
        <dbReference type="EMBL" id="CAH1994482.1"/>
    </source>
</evidence>
<dbReference type="EMBL" id="CAKOFQ010007201">
    <property type="protein sequence ID" value="CAH1994482.1"/>
    <property type="molecule type" value="Genomic_DNA"/>
</dbReference>
<dbReference type="Gene3D" id="6.10.140.1250">
    <property type="match status" value="1"/>
</dbReference>
<evidence type="ECO:0000313" key="3">
    <source>
        <dbReference type="Proteomes" id="UP001152888"/>
    </source>
</evidence>
<dbReference type="Pfam" id="PF11521">
    <property type="entry name" value="TFIIE-A_C"/>
    <property type="match status" value="1"/>
</dbReference>